<dbReference type="Proteomes" id="UP001152798">
    <property type="component" value="Chromosome 5"/>
</dbReference>
<proteinExistence type="predicted"/>
<reference evidence="1" key="1">
    <citation type="submission" date="2022-01" db="EMBL/GenBank/DDBJ databases">
        <authorList>
            <person name="King R."/>
        </authorList>
    </citation>
    <scope>NUCLEOTIDE SEQUENCE</scope>
</reference>
<dbReference type="PANTHER" id="PTHR41153:SF2">
    <property type="entry name" value="RE41427P"/>
    <property type="match status" value="1"/>
</dbReference>
<dbReference type="SUPFAM" id="SSF57501">
    <property type="entry name" value="Cystine-knot cytokines"/>
    <property type="match status" value="1"/>
</dbReference>
<dbReference type="EMBL" id="OV725081">
    <property type="protein sequence ID" value="CAH1402243.1"/>
    <property type="molecule type" value="Genomic_DNA"/>
</dbReference>
<dbReference type="OrthoDB" id="10055432at2759"/>
<organism evidence="1 2">
    <name type="scientific">Nezara viridula</name>
    <name type="common">Southern green stink bug</name>
    <name type="synonym">Cimex viridulus</name>
    <dbReference type="NCBI Taxonomy" id="85310"/>
    <lineage>
        <taxon>Eukaryota</taxon>
        <taxon>Metazoa</taxon>
        <taxon>Ecdysozoa</taxon>
        <taxon>Arthropoda</taxon>
        <taxon>Hexapoda</taxon>
        <taxon>Insecta</taxon>
        <taxon>Pterygota</taxon>
        <taxon>Neoptera</taxon>
        <taxon>Paraneoptera</taxon>
        <taxon>Hemiptera</taxon>
        <taxon>Heteroptera</taxon>
        <taxon>Panheteroptera</taxon>
        <taxon>Pentatomomorpha</taxon>
        <taxon>Pentatomoidea</taxon>
        <taxon>Pentatomidae</taxon>
        <taxon>Pentatominae</taxon>
        <taxon>Nezara</taxon>
    </lineage>
</organism>
<dbReference type="InterPro" id="IPR029034">
    <property type="entry name" value="Cystine-knot_cytokine"/>
</dbReference>
<evidence type="ECO:0000313" key="2">
    <source>
        <dbReference type="Proteomes" id="UP001152798"/>
    </source>
</evidence>
<evidence type="ECO:0000313" key="1">
    <source>
        <dbReference type="EMBL" id="CAH1402243.1"/>
    </source>
</evidence>
<dbReference type="PANTHER" id="PTHR41153">
    <property type="entry name" value="RE41427P"/>
    <property type="match status" value="1"/>
</dbReference>
<sequence>MEKCTARRAIRFLSKSASATFYGPSIRPADQLISGANAIKITSAGSRTVTSFKLYTLSRSVALSSLVLMCLGAVAGHSKCGGHNLKYTWGDALTDSPDCIGPNNVPYPSAQIARNFRKGTMWGTSRVGRSNTIIDPLVTQKALLKAHALQDNSFNKFRTGREFSSKEMCSTSPGRLCKTRYNTTAPMYGVSLTSGQPVTIVQKFPDLLQQVVYEVCDLFIGTYFNKHNKCFRSKECELVRGECTQTYVPYLFLVIPLGPVTLTGQDYVLVESGCVCKPKLANLYTETMSIP</sequence>
<gene>
    <name evidence="1" type="ORF">NEZAVI_LOCUS11109</name>
</gene>
<name>A0A9P0HHR7_NEZVI</name>
<dbReference type="Gene3D" id="2.10.90.10">
    <property type="entry name" value="Cystine-knot cytokines"/>
    <property type="match status" value="1"/>
</dbReference>
<keyword evidence="2" id="KW-1185">Reference proteome</keyword>
<dbReference type="AlphaFoldDB" id="A0A9P0HHR7"/>
<protein>
    <submittedName>
        <fullName evidence="1">Uncharacterized protein</fullName>
    </submittedName>
</protein>
<accession>A0A9P0HHR7</accession>